<proteinExistence type="predicted"/>
<feature type="region of interest" description="Disordered" evidence="1">
    <location>
        <begin position="1"/>
        <end position="28"/>
    </location>
</feature>
<name>A0A448P141_9ACTN</name>
<evidence type="ECO:0000259" key="2">
    <source>
        <dbReference type="Pfam" id="PF12728"/>
    </source>
</evidence>
<dbReference type="RefSeq" id="WP_051238653.1">
    <property type="nucleotide sequence ID" value="NZ_LR134473.1"/>
</dbReference>
<evidence type="ECO:0000313" key="3">
    <source>
        <dbReference type="EMBL" id="VEI03927.1"/>
    </source>
</evidence>
<dbReference type="Pfam" id="PF12728">
    <property type="entry name" value="HTH_17"/>
    <property type="match status" value="1"/>
</dbReference>
<keyword evidence="4" id="KW-1185">Reference proteome</keyword>
<dbReference type="OrthoDB" id="4330189at2"/>
<evidence type="ECO:0000313" key="4">
    <source>
        <dbReference type="Proteomes" id="UP000277858"/>
    </source>
</evidence>
<gene>
    <name evidence="3" type="ORF">NCTC13652_02143</name>
</gene>
<reference evidence="3 4" key="1">
    <citation type="submission" date="2018-12" db="EMBL/GenBank/DDBJ databases">
        <authorList>
            <consortium name="Pathogen Informatics"/>
        </authorList>
    </citation>
    <scope>NUCLEOTIDE SEQUENCE [LARGE SCALE GENOMIC DNA]</scope>
    <source>
        <strain evidence="3 4">NCTC13652</strain>
    </source>
</reference>
<protein>
    <submittedName>
        <fullName evidence="3">Helix-turn-helix domain</fullName>
    </submittedName>
</protein>
<organism evidence="3 4">
    <name type="scientific">Acidipropionibacterium jensenii</name>
    <dbReference type="NCBI Taxonomy" id="1749"/>
    <lineage>
        <taxon>Bacteria</taxon>
        <taxon>Bacillati</taxon>
        <taxon>Actinomycetota</taxon>
        <taxon>Actinomycetes</taxon>
        <taxon>Propionibacteriales</taxon>
        <taxon>Propionibacteriaceae</taxon>
        <taxon>Acidipropionibacterium</taxon>
    </lineage>
</organism>
<dbReference type="InterPro" id="IPR041657">
    <property type="entry name" value="HTH_17"/>
</dbReference>
<dbReference type="InterPro" id="IPR009061">
    <property type="entry name" value="DNA-bd_dom_put_sf"/>
</dbReference>
<feature type="domain" description="Helix-turn-helix" evidence="2">
    <location>
        <begin position="23"/>
        <end position="77"/>
    </location>
</feature>
<dbReference type="SUPFAM" id="SSF46955">
    <property type="entry name" value="Putative DNA-binding domain"/>
    <property type="match status" value="1"/>
</dbReference>
<dbReference type="EMBL" id="LR134473">
    <property type="protein sequence ID" value="VEI03927.1"/>
    <property type="molecule type" value="Genomic_DNA"/>
</dbReference>
<evidence type="ECO:0000256" key="1">
    <source>
        <dbReference type="SAM" id="MobiDB-lite"/>
    </source>
</evidence>
<dbReference type="AlphaFoldDB" id="A0A448P141"/>
<dbReference type="Proteomes" id="UP000277858">
    <property type="component" value="Chromosome"/>
</dbReference>
<dbReference type="STRING" id="1122997.GCA_000425285_02104"/>
<accession>A0A448P141</accession>
<sequence length="93" mass="10163">MNKASKSRGAASREATGLPNHEVLNTAQVSEMTGVSQVTLRNWRHQSTATGKGVGPKSFKMAGVVRYRRSDVEQWIDDTYNATVRGEGVVVSR</sequence>